<feature type="region of interest" description="Disordered" evidence="2">
    <location>
        <begin position="1"/>
        <end position="20"/>
    </location>
</feature>
<proteinExistence type="predicted"/>
<dbReference type="InParanoid" id="A0A077ZVA5"/>
<feature type="region of interest" description="Disordered" evidence="2">
    <location>
        <begin position="832"/>
        <end position="857"/>
    </location>
</feature>
<dbReference type="Proteomes" id="UP000039865">
    <property type="component" value="Unassembled WGS sequence"/>
</dbReference>
<feature type="coiled-coil region" evidence="1">
    <location>
        <begin position="461"/>
        <end position="606"/>
    </location>
</feature>
<keyword evidence="4" id="KW-1185">Reference proteome</keyword>
<feature type="compositionally biased region" description="Polar residues" evidence="2">
    <location>
        <begin position="59"/>
        <end position="74"/>
    </location>
</feature>
<protein>
    <submittedName>
        <fullName evidence="3">Uncharacterized protein</fullName>
    </submittedName>
</protein>
<gene>
    <name evidence="3" type="primary">Contig9977.g10664</name>
    <name evidence="3" type="ORF">STYLEM_2813</name>
</gene>
<feature type="compositionally biased region" description="Polar residues" evidence="2">
    <location>
        <begin position="314"/>
        <end position="346"/>
    </location>
</feature>
<sequence length="857" mass="99450">MEQDQLYPNHKSSLSQTNKQFYPKKNAITINLQASENSSQQQVSVQSRPQTTKNERQNKTSSQSFNSQLSQERLSITKAPSELIRENNQSKAENNGVKGMYTPNQVKVMLQQEENQKLQLLNNNYLLQKKQALEYFRNNYIPQSARNSDYKIIKKNNLLEKDGFSNQNAQMNTLDYKNKNSRNFHLNIQDTSHDNNSAGHMIQSAIKTVTIDSNDHQSVKSKNRQSELNNTARNNTQQNLSSNPYMTQQSHYSVQSARLQNMKNISSIGPNNNSNEVSTPNHQKRSKTDLMLGAQTSRKTNMNSQIIQNNNSIGPQTQMTHQSSFGGETMNQNNSPQLNQQRSAPPTTTANFNQNTATYNQSLIFYETQYRDKLKELELERKLKRRLEDRVDELQSAFHQIVNENQKLKEDLKEIMADNKVLSEHFQAIQEQQKMHEPYTNEVEDKNIKLNLEIFTVKEEMKILIDERTQAQRRAAQLQNQVDEIMKENKKWKEANDQLKERMQSIRNINKQLENKANQNWVMMRRNDIFKDTEDRMVKAENRVRELEESLGQFIEDFETLNCDLSICAQKLALAEGRVELLTKKNQELESDNIQLAEKVDENNRRLSAQSLSIDQEPIKEERKPGFNTDDIMKLLETQNIQIITLTKTLDNLRRDNREQFQKTLEQQEQIFNLQSKVQGYENHIGMNQYISESQSSIRETQVINQASENRKKISINNEPQILQIEFNRSSQYGGSNNESQREIVQDPPNQSSPRIDEEQQQTRRNKIFQLQQTFGGVSYTASSNFENELGQGDNDTARGSNTVRSAVKEFSFKHQTSRDFDANKVFEKLNMRGDKGSAKKPDMRQSHQDPIIKKPL</sequence>
<feature type="compositionally biased region" description="Polar residues" evidence="2">
    <location>
        <begin position="10"/>
        <end position="20"/>
    </location>
</feature>
<feature type="compositionally biased region" description="Low complexity" evidence="2">
    <location>
        <begin position="38"/>
        <end position="47"/>
    </location>
</feature>
<evidence type="ECO:0000313" key="3">
    <source>
        <dbReference type="EMBL" id="CDW73825.1"/>
    </source>
</evidence>
<feature type="region of interest" description="Disordered" evidence="2">
    <location>
        <begin position="731"/>
        <end position="762"/>
    </location>
</feature>
<evidence type="ECO:0000256" key="2">
    <source>
        <dbReference type="SAM" id="MobiDB-lite"/>
    </source>
</evidence>
<dbReference type="EMBL" id="CCKQ01002723">
    <property type="protein sequence ID" value="CDW73825.1"/>
    <property type="molecule type" value="Genomic_DNA"/>
</dbReference>
<dbReference type="SUPFAM" id="SSF57997">
    <property type="entry name" value="Tropomyosin"/>
    <property type="match status" value="1"/>
</dbReference>
<feature type="compositionally biased region" description="Polar residues" evidence="2">
    <location>
        <begin position="226"/>
        <end position="263"/>
    </location>
</feature>
<evidence type="ECO:0000256" key="1">
    <source>
        <dbReference type="SAM" id="Coils"/>
    </source>
</evidence>
<name>A0A077ZVA5_STYLE</name>
<organism evidence="3 4">
    <name type="scientific">Stylonychia lemnae</name>
    <name type="common">Ciliate</name>
    <dbReference type="NCBI Taxonomy" id="5949"/>
    <lineage>
        <taxon>Eukaryota</taxon>
        <taxon>Sar</taxon>
        <taxon>Alveolata</taxon>
        <taxon>Ciliophora</taxon>
        <taxon>Intramacronucleata</taxon>
        <taxon>Spirotrichea</taxon>
        <taxon>Stichotrichia</taxon>
        <taxon>Sporadotrichida</taxon>
        <taxon>Oxytrichidae</taxon>
        <taxon>Stylonychinae</taxon>
        <taxon>Stylonychia</taxon>
    </lineage>
</organism>
<dbReference type="AlphaFoldDB" id="A0A077ZVA5"/>
<feature type="region of interest" description="Disordered" evidence="2">
    <location>
        <begin position="210"/>
        <end position="288"/>
    </location>
</feature>
<feature type="region of interest" description="Disordered" evidence="2">
    <location>
        <begin position="308"/>
        <end position="353"/>
    </location>
</feature>
<keyword evidence="1" id="KW-0175">Coiled coil</keyword>
<reference evidence="3 4" key="1">
    <citation type="submission" date="2014-06" db="EMBL/GenBank/DDBJ databases">
        <authorList>
            <person name="Swart Estienne"/>
        </authorList>
    </citation>
    <scope>NUCLEOTIDE SEQUENCE [LARGE SCALE GENOMIC DNA]</scope>
    <source>
        <strain evidence="3 4">130c</strain>
    </source>
</reference>
<feature type="coiled-coil region" evidence="1">
    <location>
        <begin position="370"/>
        <end position="425"/>
    </location>
</feature>
<feature type="region of interest" description="Disordered" evidence="2">
    <location>
        <begin position="33"/>
        <end position="99"/>
    </location>
</feature>
<feature type="compositionally biased region" description="Low complexity" evidence="2">
    <location>
        <begin position="264"/>
        <end position="275"/>
    </location>
</feature>
<accession>A0A077ZVA5</accession>
<evidence type="ECO:0000313" key="4">
    <source>
        <dbReference type="Proteomes" id="UP000039865"/>
    </source>
</evidence>